<dbReference type="CDD" id="cd00298">
    <property type="entry name" value="ACD_sHsps_p23-like"/>
    <property type="match status" value="1"/>
</dbReference>
<dbReference type="EMBL" id="JAGKQM010000017">
    <property type="protein sequence ID" value="KAH0870709.1"/>
    <property type="molecule type" value="Genomic_DNA"/>
</dbReference>
<evidence type="ECO:0000313" key="1">
    <source>
        <dbReference type="EMBL" id="KAH0870709.1"/>
    </source>
</evidence>
<comment type="caution">
    <text evidence="1">The sequence shown here is derived from an EMBL/GenBank/DDBJ whole genome shotgun (WGS) entry which is preliminary data.</text>
</comment>
<keyword evidence="2" id="KW-1185">Reference proteome</keyword>
<dbReference type="PANTHER" id="PTHR46991:SF17">
    <property type="entry name" value="SHSP DOMAIN-CONTAINING PROTEIN"/>
    <property type="match status" value="1"/>
</dbReference>
<protein>
    <recommendedName>
        <fullName evidence="3">SHSP domain-containing protein</fullName>
    </recommendedName>
</protein>
<sequence length="346" mass="37389">YLNGNSCSCDMCGADPELTGQTVQPHPGLTQGPASDYEYKQLLEGSVYVRLDMPGVSEDNVNINIDDEVPAVSLDSGGRSYSADAALRGPSACTFTPPLESNVENKGFYATNNPFQTSGPKGRIESKMIGNNRIFMRIDLPGVEQGNVTVTIDDSKRGVLIKAEEQSRNKNVSSLRSYETHVTLGYHCSEISTIDNPQVTDGVLRLFISTTHLNIYGVPCSADEDIHGRLVLDEPDVYGNICSCGADPNMAYEYGTLPDGSAYLRLDMPGVPKDDFTTDVVDKGSVKVTGHAPAVSHDSSGRSYSADAGMLCDPGVRISYLDDELERYAENGVMRLIIRDPSSLIP</sequence>
<proteinExistence type="predicted"/>
<name>A0ABQ7YR75_BRANA</name>
<evidence type="ECO:0000313" key="2">
    <source>
        <dbReference type="Proteomes" id="UP000824890"/>
    </source>
</evidence>
<dbReference type="InterPro" id="IPR044656">
    <property type="entry name" value="HSP14.7/HSP23.5/HSP23.6-like"/>
</dbReference>
<organism evidence="1 2">
    <name type="scientific">Brassica napus</name>
    <name type="common">Rape</name>
    <dbReference type="NCBI Taxonomy" id="3708"/>
    <lineage>
        <taxon>Eukaryota</taxon>
        <taxon>Viridiplantae</taxon>
        <taxon>Streptophyta</taxon>
        <taxon>Embryophyta</taxon>
        <taxon>Tracheophyta</taxon>
        <taxon>Spermatophyta</taxon>
        <taxon>Magnoliopsida</taxon>
        <taxon>eudicotyledons</taxon>
        <taxon>Gunneridae</taxon>
        <taxon>Pentapetalae</taxon>
        <taxon>rosids</taxon>
        <taxon>malvids</taxon>
        <taxon>Brassicales</taxon>
        <taxon>Brassicaceae</taxon>
        <taxon>Brassiceae</taxon>
        <taxon>Brassica</taxon>
    </lineage>
</organism>
<reference evidence="1 2" key="1">
    <citation type="submission" date="2021-05" db="EMBL/GenBank/DDBJ databases">
        <title>Genome Assembly of Synthetic Allotetraploid Brassica napus Reveals Homoeologous Exchanges between Subgenomes.</title>
        <authorList>
            <person name="Davis J.T."/>
        </authorList>
    </citation>
    <scope>NUCLEOTIDE SEQUENCE [LARGE SCALE GENOMIC DNA]</scope>
    <source>
        <strain evidence="2">cv. Da-Ae</strain>
        <tissue evidence="1">Seedling</tissue>
    </source>
</reference>
<dbReference type="PANTHER" id="PTHR46991">
    <property type="entry name" value="23.5 KDA HEAT SHOCK PROTEIN, MITOCHONDRIAL"/>
    <property type="match status" value="1"/>
</dbReference>
<feature type="non-terminal residue" evidence="1">
    <location>
        <position position="1"/>
    </location>
</feature>
<dbReference type="Proteomes" id="UP000824890">
    <property type="component" value="Unassembled WGS sequence"/>
</dbReference>
<evidence type="ECO:0008006" key="3">
    <source>
        <dbReference type="Google" id="ProtNLM"/>
    </source>
</evidence>
<accession>A0ABQ7YR75</accession>
<dbReference type="CDD" id="cd06464">
    <property type="entry name" value="ACD_sHsps-like"/>
    <property type="match status" value="1"/>
</dbReference>
<gene>
    <name evidence="1" type="ORF">HID58_077731</name>
</gene>